<dbReference type="Proteomes" id="UP000046155">
    <property type="component" value="Unassembled WGS sequence"/>
</dbReference>
<dbReference type="GO" id="GO:0016740">
    <property type="term" value="F:transferase activity"/>
    <property type="evidence" value="ECO:0007669"/>
    <property type="project" value="UniProtKB-KW"/>
</dbReference>
<dbReference type="AlphaFoldDB" id="A0A0B7MK33"/>
<name>A0A0B7MK33_9FIRM</name>
<proteinExistence type="predicted"/>
<organism evidence="2 3">
    <name type="scientific">Syntrophaceticus schinkii</name>
    <dbReference type="NCBI Taxonomy" id="499207"/>
    <lineage>
        <taxon>Bacteria</taxon>
        <taxon>Bacillati</taxon>
        <taxon>Bacillota</taxon>
        <taxon>Clostridia</taxon>
        <taxon>Thermoanaerobacterales</taxon>
        <taxon>Thermoanaerobacterales Family III. Incertae Sedis</taxon>
        <taxon>Syntrophaceticus</taxon>
    </lineage>
</organism>
<dbReference type="RefSeq" id="WP_044664275.1">
    <property type="nucleotide sequence ID" value="NZ_CDRZ01000046.1"/>
</dbReference>
<dbReference type="PANTHER" id="PTHR36836:SF1">
    <property type="entry name" value="COLANIC ACID BIOSYNTHESIS PROTEIN WCAK"/>
    <property type="match status" value="1"/>
</dbReference>
<protein>
    <submittedName>
        <fullName evidence="2">Polysaccharide pyruvyl transferase</fullName>
    </submittedName>
</protein>
<evidence type="ECO:0000259" key="1">
    <source>
        <dbReference type="Pfam" id="PF04230"/>
    </source>
</evidence>
<sequence>MADISEYLISNKGATIIYIAHTYQDRGIAEAVYKEINNKEKARILPFELSAEETKGVIGSCDLFICSRFHALVASTSLGIPTIGIVAYSRNKFHGIIGDMMGQEEYLIDIDNNFEYNAYLTKLKGKINEILKNKSYISDGLKERYKFARKQTLLNGELIKEMIDKGHTGDYEN</sequence>
<reference evidence="3" key="1">
    <citation type="submission" date="2015-01" db="EMBL/GenBank/DDBJ databases">
        <authorList>
            <person name="Manzoor Shahid"/>
            <person name="Zubair Saima"/>
        </authorList>
    </citation>
    <scope>NUCLEOTIDE SEQUENCE [LARGE SCALE GENOMIC DNA]</scope>
    <source>
        <strain evidence="3">Sp3</strain>
    </source>
</reference>
<keyword evidence="2" id="KW-0808">Transferase</keyword>
<dbReference type="InterPro" id="IPR007345">
    <property type="entry name" value="Polysacch_pyruvyl_Trfase"/>
</dbReference>
<evidence type="ECO:0000313" key="3">
    <source>
        <dbReference type="Proteomes" id="UP000046155"/>
    </source>
</evidence>
<dbReference type="Pfam" id="PF04230">
    <property type="entry name" value="PS_pyruv_trans"/>
    <property type="match status" value="1"/>
</dbReference>
<keyword evidence="3" id="KW-1185">Reference proteome</keyword>
<dbReference type="EMBL" id="CDRZ01000046">
    <property type="protein sequence ID" value="CEO88032.1"/>
    <property type="molecule type" value="Genomic_DNA"/>
</dbReference>
<dbReference type="Gene3D" id="3.40.50.2000">
    <property type="entry name" value="Glycogen Phosphorylase B"/>
    <property type="match status" value="1"/>
</dbReference>
<dbReference type="PANTHER" id="PTHR36836">
    <property type="entry name" value="COLANIC ACID BIOSYNTHESIS PROTEIN WCAK"/>
    <property type="match status" value="1"/>
</dbReference>
<feature type="domain" description="Polysaccharide pyruvyl transferase" evidence="1">
    <location>
        <begin position="4"/>
        <end position="85"/>
    </location>
</feature>
<evidence type="ECO:0000313" key="2">
    <source>
        <dbReference type="EMBL" id="CEO88032.1"/>
    </source>
</evidence>
<dbReference type="OrthoDB" id="1814359at2"/>
<accession>A0A0B7MK33</accession>
<gene>
    <name evidence="2" type="ORF">SSCH_140032</name>
</gene>